<dbReference type="InterPro" id="IPR004026">
    <property type="entry name" value="Ada_DNA_repair_Zn-bd"/>
</dbReference>
<comment type="catalytic activity">
    <reaction evidence="12">
        <text>a 6-O-methyl-2'-deoxyguanosine in DNA + L-cysteinyl-[protein] = S-methyl-L-cysteinyl-[protein] + a 2'-deoxyguanosine in DNA</text>
        <dbReference type="Rhea" id="RHEA:24000"/>
        <dbReference type="Rhea" id="RHEA-COMP:10131"/>
        <dbReference type="Rhea" id="RHEA-COMP:10132"/>
        <dbReference type="Rhea" id="RHEA-COMP:11367"/>
        <dbReference type="Rhea" id="RHEA-COMP:11368"/>
        <dbReference type="ChEBI" id="CHEBI:29950"/>
        <dbReference type="ChEBI" id="CHEBI:82612"/>
        <dbReference type="ChEBI" id="CHEBI:85445"/>
        <dbReference type="ChEBI" id="CHEBI:85448"/>
        <dbReference type="EC" id="2.1.1.63"/>
    </reaction>
</comment>
<dbReference type="Gene3D" id="1.10.10.60">
    <property type="entry name" value="Homeodomain-like"/>
    <property type="match status" value="1"/>
</dbReference>
<dbReference type="Gene3D" id="3.40.10.10">
    <property type="entry name" value="DNA Methylphosphotriester Repair Domain"/>
    <property type="match status" value="1"/>
</dbReference>
<dbReference type="GO" id="GO:0008270">
    <property type="term" value="F:zinc ion binding"/>
    <property type="evidence" value="ECO:0007669"/>
    <property type="project" value="InterPro"/>
</dbReference>
<evidence type="ECO:0000256" key="1">
    <source>
        <dbReference type="ARBA" id="ARBA00001286"/>
    </source>
</evidence>
<feature type="binding site" evidence="16">
    <location>
        <position position="73"/>
    </location>
    <ligand>
        <name>Zn(2+)</name>
        <dbReference type="ChEBI" id="CHEBI:29105"/>
    </ligand>
</feature>
<dbReference type="NCBIfam" id="TIGR00589">
    <property type="entry name" value="ogt"/>
    <property type="match status" value="1"/>
</dbReference>
<dbReference type="InterPro" id="IPR014048">
    <property type="entry name" value="MethylDNA_cys_MeTrfase_DNA-bd"/>
</dbReference>
<dbReference type="SUPFAM" id="SSF57884">
    <property type="entry name" value="Ada DNA repair protein, N-terminal domain (N-Ada 10)"/>
    <property type="match status" value="1"/>
</dbReference>
<dbReference type="CDD" id="cd06445">
    <property type="entry name" value="ATase"/>
    <property type="match status" value="1"/>
</dbReference>
<dbReference type="InterPro" id="IPR018060">
    <property type="entry name" value="HTH_AraC"/>
</dbReference>
<keyword evidence="7" id="KW-0805">Transcription regulation</keyword>
<feature type="binding site" evidence="16">
    <location>
        <position position="70"/>
    </location>
    <ligand>
        <name>Zn(2+)</name>
        <dbReference type="ChEBI" id="CHEBI:29105"/>
    </ligand>
</feature>
<keyword evidence="5" id="KW-0227">DNA damage</keyword>
<dbReference type="Pfam" id="PF01035">
    <property type="entry name" value="DNA_binding_1"/>
    <property type="match status" value="1"/>
</dbReference>
<feature type="domain" description="HTH araC/xylS-type" evidence="17">
    <location>
        <begin position="85"/>
        <end position="186"/>
    </location>
</feature>
<dbReference type="SMART" id="SM00342">
    <property type="entry name" value="HTH_ARAC"/>
    <property type="match status" value="1"/>
</dbReference>
<evidence type="ECO:0000256" key="15">
    <source>
        <dbReference type="PIRSR" id="PIRSR000409-1"/>
    </source>
</evidence>
<dbReference type="GO" id="GO:0003908">
    <property type="term" value="F:methylated-DNA-[protein]-cysteine S-methyltransferase activity"/>
    <property type="evidence" value="ECO:0007669"/>
    <property type="project" value="UniProtKB-EC"/>
</dbReference>
<feature type="binding site" evidence="16">
    <location>
        <position position="43"/>
    </location>
    <ligand>
        <name>Zn(2+)</name>
        <dbReference type="ChEBI" id="CHEBI:29105"/>
    </ligand>
</feature>
<feature type="active site" description="Nucleophile; methyl group acceptor from methylphosphotriester" evidence="15">
    <location>
        <position position="39"/>
    </location>
</feature>
<dbReference type="Proteomes" id="UP000666240">
    <property type="component" value="Unassembled WGS sequence"/>
</dbReference>
<dbReference type="InterPro" id="IPR001497">
    <property type="entry name" value="MethylDNA_cys_MeTrfase_AS"/>
</dbReference>
<dbReference type="GO" id="GO:0043565">
    <property type="term" value="F:sequence-specific DNA binding"/>
    <property type="evidence" value="ECO:0007669"/>
    <property type="project" value="InterPro"/>
</dbReference>
<keyword evidence="11" id="KW-0234">DNA repair</keyword>
<evidence type="ECO:0000256" key="14">
    <source>
        <dbReference type="ARBA" id="ARBA00078299"/>
    </source>
</evidence>
<dbReference type="InterPro" id="IPR035451">
    <property type="entry name" value="Ada-like_dom_sf"/>
</dbReference>
<protein>
    <recommendedName>
        <fullName evidence="14">Regulatory protein of adaptive response</fullName>
    </recommendedName>
</protein>
<dbReference type="FunFam" id="3.40.10.10:FF:000001">
    <property type="entry name" value="DNA-3-methyladenine glycosylase 2"/>
    <property type="match status" value="1"/>
</dbReference>
<evidence type="ECO:0000256" key="9">
    <source>
        <dbReference type="ARBA" id="ARBA00023159"/>
    </source>
</evidence>
<dbReference type="InterPro" id="IPR009057">
    <property type="entry name" value="Homeodomain-like_sf"/>
</dbReference>
<dbReference type="NCBIfam" id="NF011964">
    <property type="entry name" value="PRK15435.1"/>
    <property type="match status" value="1"/>
</dbReference>
<dbReference type="GO" id="GO:0003700">
    <property type="term" value="F:DNA-binding transcription factor activity"/>
    <property type="evidence" value="ECO:0007669"/>
    <property type="project" value="InterPro"/>
</dbReference>
<keyword evidence="3 18" id="KW-0808">Transferase</keyword>
<keyword evidence="2 18" id="KW-0489">Methyltransferase</keyword>
<evidence type="ECO:0000313" key="18">
    <source>
        <dbReference type="EMBL" id="MBP0438734.1"/>
    </source>
</evidence>
<evidence type="ECO:0000256" key="7">
    <source>
        <dbReference type="ARBA" id="ARBA00023015"/>
    </source>
</evidence>
<dbReference type="Pfam" id="PF02805">
    <property type="entry name" value="Ada_Zn_binding"/>
    <property type="match status" value="1"/>
</dbReference>
<evidence type="ECO:0000256" key="6">
    <source>
        <dbReference type="ARBA" id="ARBA00022833"/>
    </source>
</evidence>
<dbReference type="InterPro" id="IPR036388">
    <property type="entry name" value="WH-like_DNA-bd_sf"/>
</dbReference>
<evidence type="ECO:0000256" key="16">
    <source>
        <dbReference type="PIRSR" id="PIRSR000409-3"/>
    </source>
</evidence>
<reference evidence="18" key="1">
    <citation type="submission" date="2021-03" db="EMBL/GenBank/DDBJ databases">
        <title>Genome sequencing and assembly of Tianweitania sediminis.</title>
        <authorList>
            <person name="Chhetri G."/>
        </authorList>
    </citation>
    <scope>NUCLEOTIDE SEQUENCE</scope>
    <source>
        <strain evidence="18">Z8</strain>
    </source>
</reference>
<evidence type="ECO:0000256" key="11">
    <source>
        <dbReference type="ARBA" id="ARBA00023204"/>
    </source>
</evidence>
<dbReference type="Gene3D" id="3.30.160.70">
    <property type="entry name" value="Methylated DNA-protein cysteine methyltransferase domain"/>
    <property type="match status" value="1"/>
</dbReference>
<sequence>MSVPLQSISDDPRWHSVVSRDARADNRFVYAVTTTGVYCRPSCPSRRAKPENIRFFASAAEAKQAQFRPCLRCKPDGRSPREQRLEVIEAACRSMEQATEPPSLESLARAAGLSPFYFHRAFKEATGMTPRAFAAAQRAERVRAALASSEHTVAAALYDAGFNASSRFYAQSDAVLGMAPKAYKKGGASQQIRFAVGACCLGQILVAQSDKGICAILLGDDPHALLRNLQDRFPQAELLGGDPSFEHTVAQVVALVDEPRGSLDLPLDIRGTAFQQRVWQALREIPAGETISYSELAQRLGAPRAVRAVASACAANALAVVVPCHRVVRSDGGLSGYRWGLERKQALITKEALRLDDQRPHDPRAS</sequence>
<dbReference type="SUPFAM" id="SSF46689">
    <property type="entry name" value="Homeodomain-like"/>
    <property type="match status" value="1"/>
</dbReference>
<dbReference type="EMBL" id="JAGIYY010000002">
    <property type="protein sequence ID" value="MBP0438734.1"/>
    <property type="molecule type" value="Genomic_DNA"/>
</dbReference>
<feature type="active site" description="Nucleophile; methyl group acceptor from either O6-methylguanine or O4-methylthymine" evidence="15">
    <location>
        <position position="324"/>
    </location>
</feature>
<name>A0A8J7UJJ5_9HYPH</name>
<evidence type="ECO:0000256" key="13">
    <source>
        <dbReference type="ARBA" id="ARBA00060908"/>
    </source>
</evidence>
<dbReference type="PROSITE" id="PS01124">
    <property type="entry name" value="HTH_ARAC_FAMILY_2"/>
    <property type="match status" value="1"/>
</dbReference>
<evidence type="ECO:0000256" key="4">
    <source>
        <dbReference type="ARBA" id="ARBA00022723"/>
    </source>
</evidence>
<dbReference type="RefSeq" id="WP_209334754.1">
    <property type="nucleotide sequence ID" value="NZ_JAGIYY010000002.1"/>
</dbReference>
<comment type="cofactor">
    <cofactor evidence="16">
        <name>Zn(2+)</name>
        <dbReference type="ChEBI" id="CHEBI:29105"/>
    </cofactor>
    <text evidence="16">Binds 1 zinc ion per subunit.</text>
</comment>
<accession>A0A8J7UJJ5</accession>
<comment type="caution">
    <text evidence="18">The sequence shown here is derived from an EMBL/GenBank/DDBJ whole genome shotgun (WGS) entry which is preliminary data.</text>
</comment>
<evidence type="ECO:0000256" key="10">
    <source>
        <dbReference type="ARBA" id="ARBA00023163"/>
    </source>
</evidence>
<evidence type="ECO:0000256" key="3">
    <source>
        <dbReference type="ARBA" id="ARBA00022679"/>
    </source>
</evidence>
<feature type="binding site" evidence="16">
    <location>
        <position position="39"/>
    </location>
    <ligand>
        <name>Zn(2+)</name>
        <dbReference type="ChEBI" id="CHEBI:29105"/>
    </ligand>
</feature>
<evidence type="ECO:0000259" key="17">
    <source>
        <dbReference type="PROSITE" id="PS01124"/>
    </source>
</evidence>
<keyword evidence="4 16" id="KW-0479">Metal-binding</keyword>
<dbReference type="AlphaFoldDB" id="A0A8J7UJJ5"/>
<dbReference type="PANTHER" id="PTHR10815">
    <property type="entry name" value="METHYLATED-DNA--PROTEIN-CYSTEINE METHYLTRANSFERASE"/>
    <property type="match status" value="1"/>
</dbReference>
<proteinExistence type="inferred from homology"/>
<dbReference type="GO" id="GO:0032259">
    <property type="term" value="P:methylation"/>
    <property type="evidence" value="ECO:0007669"/>
    <property type="project" value="UniProtKB-KW"/>
</dbReference>
<keyword evidence="10" id="KW-0804">Transcription</keyword>
<gene>
    <name evidence="18" type="primary">ada</name>
    <name evidence="18" type="ORF">J5Y06_08745</name>
</gene>
<dbReference type="InterPro" id="IPR008332">
    <property type="entry name" value="MethylG_MeTrfase_N"/>
</dbReference>
<keyword evidence="9" id="KW-0010">Activator</keyword>
<dbReference type="Gene3D" id="1.10.10.10">
    <property type="entry name" value="Winged helix-like DNA-binding domain superfamily/Winged helix DNA-binding domain"/>
    <property type="match status" value="1"/>
</dbReference>
<keyword evidence="6 16" id="KW-0862">Zinc</keyword>
<comment type="catalytic activity">
    <reaction evidence="1">
        <text>a 4-O-methyl-thymidine in DNA + L-cysteinyl-[protein] = a thymidine in DNA + S-methyl-L-cysteinyl-[protein]</text>
        <dbReference type="Rhea" id="RHEA:53428"/>
        <dbReference type="Rhea" id="RHEA-COMP:10131"/>
        <dbReference type="Rhea" id="RHEA-COMP:10132"/>
        <dbReference type="Rhea" id="RHEA-COMP:13555"/>
        <dbReference type="Rhea" id="RHEA-COMP:13556"/>
        <dbReference type="ChEBI" id="CHEBI:29950"/>
        <dbReference type="ChEBI" id="CHEBI:82612"/>
        <dbReference type="ChEBI" id="CHEBI:137386"/>
        <dbReference type="ChEBI" id="CHEBI:137387"/>
        <dbReference type="EC" id="2.1.1.63"/>
    </reaction>
</comment>
<keyword evidence="19" id="KW-1185">Reference proteome</keyword>
<evidence type="ECO:0000256" key="12">
    <source>
        <dbReference type="ARBA" id="ARBA00049348"/>
    </source>
</evidence>
<dbReference type="InterPro" id="IPR036217">
    <property type="entry name" value="MethylDNA_cys_MeTrfase_DNAb"/>
</dbReference>
<dbReference type="Pfam" id="PF12833">
    <property type="entry name" value="HTH_18"/>
    <property type="match status" value="1"/>
</dbReference>
<dbReference type="PIRSF" id="PIRSF000409">
    <property type="entry name" value="Ada"/>
    <property type="match status" value="1"/>
</dbReference>
<dbReference type="InterPro" id="IPR036631">
    <property type="entry name" value="MGMT_N_sf"/>
</dbReference>
<comment type="similarity">
    <text evidence="13">In the C-terminal section; belongs to the MGMT family.</text>
</comment>
<keyword evidence="8 18" id="KW-0238">DNA-binding</keyword>
<dbReference type="InterPro" id="IPR016221">
    <property type="entry name" value="Bifunct_regulatory_prot_Ada"/>
</dbReference>
<evidence type="ECO:0000313" key="19">
    <source>
        <dbReference type="Proteomes" id="UP000666240"/>
    </source>
</evidence>
<evidence type="ECO:0000256" key="8">
    <source>
        <dbReference type="ARBA" id="ARBA00023125"/>
    </source>
</evidence>
<dbReference type="FunFam" id="1.10.10.10:FF:000410">
    <property type="entry name" value="ADA regulatory protein, putative"/>
    <property type="match status" value="1"/>
</dbReference>
<dbReference type="SUPFAM" id="SSF46767">
    <property type="entry name" value="Methylated DNA-protein cysteine methyltransferase, C-terminal domain"/>
    <property type="match status" value="1"/>
</dbReference>
<dbReference type="PROSITE" id="PS00374">
    <property type="entry name" value="MGMT"/>
    <property type="match status" value="1"/>
</dbReference>
<dbReference type="SUPFAM" id="SSF53155">
    <property type="entry name" value="Methylated DNA-protein cysteine methyltransferase domain"/>
    <property type="match status" value="1"/>
</dbReference>
<organism evidence="18 19">
    <name type="scientific">Tianweitania sediminis</name>
    <dbReference type="NCBI Taxonomy" id="1502156"/>
    <lineage>
        <taxon>Bacteria</taxon>
        <taxon>Pseudomonadati</taxon>
        <taxon>Pseudomonadota</taxon>
        <taxon>Alphaproteobacteria</taxon>
        <taxon>Hyphomicrobiales</taxon>
        <taxon>Phyllobacteriaceae</taxon>
        <taxon>Tianweitania</taxon>
    </lineage>
</organism>
<dbReference type="GO" id="GO:0006307">
    <property type="term" value="P:DNA alkylation repair"/>
    <property type="evidence" value="ECO:0007669"/>
    <property type="project" value="UniProtKB-ARBA"/>
</dbReference>
<evidence type="ECO:0000256" key="2">
    <source>
        <dbReference type="ARBA" id="ARBA00022603"/>
    </source>
</evidence>
<dbReference type="Pfam" id="PF02870">
    <property type="entry name" value="Methyltransf_1N"/>
    <property type="match status" value="1"/>
</dbReference>
<evidence type="ECO:0000256" key="5">
    <source>
        <dbReference type="ARBA" id="ARBA00022763"/>
    </source>
</evidence>
<dbReference type="PANTHER" id="PTHR10815:SF14">
    <property type="entry name" value="BIFUNCTIONAL TRANSCRIPTIONAL ACTIVATOR_DNA REPAIR ENZYME ADA"/>
    <property type="match status" value="1"/>
</dbReference>